<dbReference type="OrthoDB" id="9797659at2"/>
<dbReference type="GeneID" id="301819904"/>
<reference evidence="9 10" key="1">
    <citation type="journal article" date="2013" name="Appl. Environ. Microbiol.">
        <title>Genome analysis suggests that the soil oligotrophic bacterium Agromonas oligotrophica (Bradyrhizobium oligotrophicum) is a nitrogen-fixing symbiont of Aeschynomene indica.</title>
        <authorList>
            <person name="Okubo T."/>
            <person name="Fukushima S."/>
            <person name="Itakura M."/>
            <person name="Oshima K."/>
            <person name="Longtonglang A."/>
            <person name="Teaumroong N."/>
            <person name="Mitsui H."/>
            <person name="Hattori M."/>
            <person name="Hattori R."/>
            <person name="Hattori T."/>
            <person name="Minamisawa K."/>
        </authorList>
    </citation>
    <scope>NUCLEOTIDE SEQUENCE [LARGE SCALE GENOMIC DNA]</scope>
    <source>
        <strain evidence="9 10">S58</strain>
    </source>
</reference>
<feature type="region of interest" description="Disordered" evidence="8">
    <location>
        <begin position="1"/>
        <end position="47"/>
    </location>
</feature>
<evidence type="ECO:0000313" key="9">
    <source>
        <dbReference type="EMBL" id="BAM92180.1"/>
    </source>
</evidence>
<feature type="binding site" evidence="7">
    <location>
        <begin position="93"/>
        <end position="95"/>
    </location>
    <ligand>
        <name>5-amino-6-(D-ribitylamino)uracil</name>
        <dbReference type="ChEBI" id="CHEBI:15934"/>
    </ligand>
</feature>
<accession>M5A083</accession>
<keyword evidence="4 7" id="KW-0686">Riboflavin biosynthesis</keyword>
<dbReference type="STRING" id="1245469.S58_62060"/>
<evidence type="ECO:0000256" key="6">
    <source>
        <dbReference type="ARBA" id="ARBA00048785"/>
    </source>
</evidence>
<dbReference type="NCBIfam" id="NF009084">
    <property type="entry name" value="PRK12419.1"/>
    <property type="match status" value="1"/>
</dbReference>
<dbReference type="PANTHER" id="PTHR21058">
    <property type="entry name" value="6,7-DIMETHYL-8-RIBITYLLUMAZINE SYNTHASE DMRL SYNTHASE LUMAZINE SYNTHASE"/>
    <property type="match status" value="1"/>
</dbReference>
<dbReference type="GO" id="GO:0000906">
    <property type="term" value="F:6,7-dimethyl-8-ribityllumazine synthase activity"/>
    <property type="evidence" value="ECO:0007669"/>
    <property type="project" value="UniProtKB-UniRule"/>
</dbReference>
<sequence>MNQMLQDTSIDTATIDTTAAGGSPPDALTVASPPDESPPAPSHPRFSKPQRIAFVQSAWHRDVVAECRIAFLDEIEVRHIPRDRVDIFEVPGSFEIPLHAQLLAKTRRYTAIVAAGLVVDGGIYRHEFVSDTVIKALMDVQLRTEVPVFSAVLTPQQFHETQAHYDFFRKHFATKGVEVAEACANTLLSLERLRGQVAAGII</sequence>
<evidence type="ECO:0000256" key="2">
    <source>
        <dbReference type="ARBA" id="ARBA00007424"/>
    </source>
</evidence>
<dbReference type="InterPro" id="IPR034964">
    <property type="entry name" value="LS"/>
</dbReference>
<feature type="binding site" evidence="7">
    <location>
        <position position="164"/>
    </location>
    <ligand>
        <name>(2S)-2-hydroxy-3-oxobutyl phosphate</name>
        <dbReference type="ChEBI" id="CHEBI:58830"/>
    </ligand>
</feature>
<evidence type="ECO:0000313" key="10">
    <source>
        <dbReference type="Proteomes" id="UP000011841"/>
    </source>
</evidence>
<dbReference type="GO" id="GO:0009231">
    <property type="term" value="P:riboflavin biosynthetic process"/>
    <property type="evidence" value="ECO:0007669"/>
    <property type="project" value="UniProtKB-UniRule"/>
</dbReference>
<name>M5A083_9BRAD</name>
<dbReference type="Proteomes" id="UP000011841">
    <property type="component" value="Chromosome"/>
</dbReference>
<comment type="caution">
    <text evidence="7">Lacks conserved residue(s) required for the propagation of feature annotation.</text>
</comment>
<dbReference type="HOGENOM" id="CLU_089358_0_0_5"/>
<dbReference type="UniPathway" id="UPA00275">
    <property type="reaction ID" value="UER00404"/>
</dbReference>
<evidence type="ECO:0000256" key="3">
    <source>
        <dbReference type="ARBA" id="ARBA00012664"/>
    </source>
</evidence>
<keyword evidence="10" id="KW-1185">Reference proteome</keyword>
<evidence type="ECO:0000256" key="7">
    <source>
        <dbReference type="HAMAP-Rule" id="MF_00178"/>
    </source>
</evidence>
<evidence type="ECO:0000256" key="4">
    <source>
        <dbReference type="ARBA" id="ARBA00022619"/>
    </source>
</evidence>
<dbReference type="GO" id="GO:0009349">
    <property type="term" value="C:riboflavin synthase complex"/>
    <property type="evidence" value="ECO:0007669"/>
    <property type="project" value="InterPro"/>
</dbReference>
<dbReference type="InterPro" id="IPR036467">
    <property type="entry name" value="LS/RS_sf"/>
</dbReference>
<comment type="similarity">
    <text evidence="2 7">Belongs to the DMRL synthase family.</text>
</comment>
<dbReference type="PANTHER" id="PTHR21058:SF0">
    <property type="entry name" value="6,7-DIMETHYL-8-RIBITYLLUMAZINE SYNTHASE"/>
    <property type="match status" value="1"/>
</dbReference>
<feature type="active site" description="Proton donor" evidence="7">
    <location>
        <position position="125"/>
    </location>
</feature>
<comment type="pathway">
    <text evidence="1 7">Cofactor biosynthesis; riboflavin biosynthesis; riboflavin from 2-hydroxy-3-oxobutyl phosphate and 5-amino-6-(D-ribitylamino)uracil: step 1/2.</text>
</comment>
<dbReference type="PATRIC" id="fig|1245469.3.peg.6335"/>
<dbReference type="EMBL" id="AP012603">
    <property type="protein sequence ID" value="BAM92180.1"/>
    <property type="molecule type" value="Genomic_DNA"/>
</dbReference>
<dbReference type="Gene3D" id="3.40.50.960">
    <property type="entry name" value="Lumazine/riboflavin synthase"/>
    <property type="match status" value="1"/>
</dbReference>
<feature type="compositionally biased region" description="Low complexity" evidence="8">
    <location>
        <begin position="7"/>
        <end position="23"/>
    </location>
</feature>
<dbReference type="GO" id="GO:0005829">
    <property type="term" value="C:cytosol"/>
    <property type="evidence" value="ECO:0007669"/>
    <property type="project" value="TreeGrafter"/>
</dbReference>
<dbReference type="eggNOG" id="COG0054">
    <property type="taxonomic scope" value="Bacteria"/>
</dbReference>
<keyword evidence="5 7" id="KW-0808">Transferase</keyword>
<dbReference type="InterPro" id="IPR002180">
    <property type="entry name" value="LS/RS"/>
</dbReference>
<dbReference type="RefSeq" id="WP_015669264.1">
    <property type="nucleotide sequence ID" value="NC_020453.1"/>
</dbReference>
<gene>
    <name evidence="7" type="primary">ribH</name>
    <name evidence="9" type="ORF">S58_62060</name>
</gene>
<feature type="binding site" evidence="7">
    <location>
        <begin position="117"/>
        <end position="119"/>
    </location>
    <ligand>
        <name>5-amino-6-(D-ribitylamino)uracil</name>
        <dbReference type="ChEBI" id="CHEBI:15934"/>
    </ligand>
</feature>
<dbReference type="HAMAP" id="MF_00178">
    <property type="entry name" value="Lumazine_synth"/>
    <property type="match status" value="1"/>
</dbReference>
<dbReference type="AlphaFoldDB" id="M5A083"/>
<dbReference type="KEGG" id="aol:S58_62060"/>
<feature type="binding site" evidence="7">
    <location>
        <position position="150"/>
    </location>
    <ligand>
        <name>5-amino-6-(D-ribitylamino)uracil</name>
        <dbReference type="ChEBI" id="CHEBI:15934"/>
    </ligand>
</feature>
<dbReference type="EC" id="2.5.1.78" evidence="3 7"/>
<feature type="binding site" evidence="7">
    <location>
        <position position="59"/>
    </location>
    <ligand>
        <name>5-amino-6-(D-ribitylamino)uracil</name>
        <dbReference type="ChEBI" id="CHEBI:15934"/>
    </ligand>
</feature>
<evidence type="ECO:0000256" key="1">
    <source>
        <dbReference type="ARBA" id="ARBA00004917"/>
    </source>
</evidence>
<organism evidence="9 10">
    <name type="scientific">Bradyrhizobium oligotrophicum S58</name>
    <dbReference type="NCBI Taxonomy" id="1245469"/>
    <lineage>
        <taxon>Bacteria</taxon>
        <taxon>Pseudomonadati</taxon>
        <taxon>Pseudomonadota</taxon>
        <taxon>Alphaproteobacteria</taxon>
        <taxon>Hyphomicrobiales</taxon>
        <taxon>Nitrobacteraceae</taxon>
        <taxon>Bradyrhizobium</taxon>
    </lineage>
</organism>
<comment type="catalytic activity">
    <reaction evidence="6 7">
        <text>(2S)-2-hydroxy-3-oxobutyl phosphate + 5-amino-6-(D-ribitylamino)uracil = 6,7-dimethyl-8-(1-D-ribityl)lumazine + phosphate + 2 H2O + H(+)</text>
        <dbReference type="Rhea" id="RHEA:26152"/>
        <dbReference type="ChEBI" id="CHEBI:15377"/>
        <dbReference type="ChEBI" id="CHEBI:15378"/>
        <dbReference type="ChEBI" id="CHEBI:15934"/>
        <dbReference type="ChEBI" id="CHEBI:43474"/>
        <dbReference type="ChEBI" id="CHEBI:58201"/>
        <dbReference type="ChEBI" id="CHEBI:58830"/>
        <dbReference type="EC" id="2.5.1.78"/>
    </reaction>
</comment>
<comment type="function">
    <text evidence="7">Catalyzes the formation of 6,7-dimethyl-8-ribityllumazine by condensation of 5-amino-6-(D-ribitylamino)uracil with 3,4-dihydroxy-2-butanone 4-phosphate. This is the penultimate step in the biosynthesis of riboflavin.</text>
</comment>
<dbReference type="SUPFAM" id="SSF52121">
    <property type="entry name" value="Lumazine synthase"/>
    <property type="match status" value="1"/>
</dbReference>
<protein>
    <recommendedName>
        <fullName evidence="3 7">6,7-dimethyl-8-ribityllumazine synthase</fullName>
        <shortName evidence="7">DMRL synthase</shortName>
        <shortName evidence="7">LS</shortName>
        <shortName evidence="7">Lumazine synthase</shortName>
        <ecNumber evidence="3 7">2.5.1.78</ecNumber>
    </recommendedName>
</protein>
<proteinExistence type="inferred from homology"/>
<evidence type="ECO:0000256" key="5">
    <source>
        <dbReference type="ARBA" id="ARBA00022679"/>
    </source>
</evidence>
<evidence type="ECO:0000256" key="8">
    <source>
        <dbReference type="SAM" id="MobiDB-lite"/>
    </source>
</evidence>
<dbReference type="Pfam" id="PF00885">
    <property type="entry name" value="DMRL_synthase"/>
    <property type="match status" value="1"/>
</dbReference>